<protein>
    <submittedName>
        <fullName evidence="1">Uncharacterized protein</fullName>
    </submittedName>
</protein>
<comment type="caution">
    <text evidence="1">The sequence shown here is derived from an EMBL/GenBank/DDBJ whole genome shotgun (WGS) entry which is preliminary data.</text>
</comment>
<evidence type="ECO:0000313" key="1">
    <source>
        <dbReference type="EMBL" id="PJE80873.1"/>
    </source>
</evidence>
<accession>A0A2H9TCF7</accession>
<proteinExistence type="predicted"/>
<reference evidence="1" key="1">
    <citation type="journal article" date="2017" name="Appl. Environ. Microbiol.">
        <title>Molecular characterization of an Endozoicomonas-like organism causing infection in king scallop Pecten maximus L.</title>
        <authorList>
            <person name="Cano I."/>
            <person name="van Aerle R."/>
            <person name="Ross S."/>
            <person name="Verner-Jeffreys D.W."/>
            <person name="Paley R.K."/>
            <person name="Rimmer G."/>
            <person name="Ryder D."/>
            <person name="Hooper P."/>
            <person name="Stone D."/>
            <person name="Feist S.W."/>
        </authorList>
    </citation>
    <scope>NUCLEOTIDE SEQUENCE</scope>
</reference>
<name>A0A2H9TCF7_9ZZZZ</name>
<dbReference type="AlphaFoldDB" id="A0A2H9TCF7"/>
<organism evidence="1">
    <name type="scientific">invertebrate metagenome</name>
    <dbReference type="NCBI Taxonomy" id="1711999"/>
    <lineage>
        <taxon>unclassified sequences</taxon>
        <taxon>metagenomes</taxon>
        <taxon>organismal metagenomes</taxon>
    </lineage>
</organism>
<sequence length="83" mass="9947">MQFDELTILFEYDEEDSEDVTDYEDRLFPYPDRFLSHNDATHNQHHRTVLSISKNNKSCNKFNGQRHKLIPLLPQARYSDTFL</sequence>
<gene>
    <name evidence="1" type="ORF">CI610_00121</name>
</gene>
<dbReference type="EMBL" id="NSIT01000003">
    <property type="protein sequence ID" value="PJE80873.1"/>
    <property type="molecule type" value="Genomic_DNA"/>
</dbReference>